<feature type="transmembrane region" description="Helical" evidence="6">
    <location>
        <begin position="268"/>
        <end position="288"/>
    </location>
</feature>
<evidence type="ECO:0000256" key="5">
    <source>
        <dbReference type="ARBA" id="ARBA00023136"/>
    </source>
</evidence>
<comment type="subcellular location">
    <subcellularLocation>
        <location evidence="1">Membrane</location>
        <topology evidence="1">Multi-pass membrane protein</topology>
    </subcellularLocation>
</comment>
<keyword evidence="5 6" id="KW-0472">Membrane</keyword>
<dbReference type="GO" id="GO:0015297">
    <property type="term" value="F:antiporter activity"/>
    <property type="evidence" value="ECO:0007669"/>
    <property type="project" value="InterPro"/>
</dbReference>
<evidence type="ECO:0000256" key="6">
    <source>
        <dbReference type="RuleBase" id="RU004914"/>
    </source>
</evidence>
<dbReference type="PANTHER" id="PTHR11206">
    <property type="entry name" value="MULTIDRUG RESISTANCE PROTEIN"/>
    <property type="match status" value="1"/>
</dbReference>
<protein>
    <recommendedName>
        <fullName evidence="6">Multidrug and toxin extrusion protein</fullName>
    </recommendedName>
</protein>
<evidence type="ECO:0000313" key="8">
    <source>
        <dbReference type="EMBL" id="KAG7321867.1"/>
    </source>
</evidence>
<evidence type="ECO:0000313" key="9">
    <source>
        <dbReference type="Proteomes" id="UP000824219"/>
    </source>
</evidence>
<feature type="compositionally biased region" description="Basic and acidic residues" evidence="7">
    <location>
        <begin position="599"/>
        <end position="614"/>
    </location>
</feature>
<dbReference type="Pfam" id="PF01554">
    <property type="entry name" value="MatE"/>
    <property type="match status" value="2"/>
</dbReference>
<dbReference type="GO" id="GO:1990961">
    <property type="term" value="P:xenobiotic detoxification by transmembrane export across the plasma membrane"/>
    <property type="evidence" value="ECO:0007669"/>
    <property type="project" value="InterPro"/>
</dbReference>
<proteinExistence type="inferred from homology"/>
<dbReference type="InterPro" id="IPR002528">
    <property type="entry name" value="MATE_fam"/>
</dbReference>
<comment type="caution">
    <text evidence="8">The sequence shown here is derived from an EMBL/GenBank/DDBJ whole genome shotgun (WGS) entry which is preliminary data.</text>
</comment>
<dbReference type="InterPro" id="IPR045069">
    <property type="entry name" value="MATE_euk"/>
</dbReference>
<feature type="transmembrane region" description="Helical" evidence="6">
    <location>
        <begin position="348"/>
        <end position="369"/>
    </location>
</feature>
<evidence type="ECO:0000256" key="4">
    <source>
        <dbReference type="ARBA" id="ARBA00022989"/>
    </source>
</evidence>
<feature type="transmembrane region" description="Helical" evidence="6">
    <location>
        <begin position="389"/>
        <end position="417"/>
    </location>
</feature>
<dbReference type="OrthoDB" id="2126698at2759"/>
<feature type="transmembrane region" description="Helical" evidence="6">
    <location>
        <begin position="626"/>
        <end position="645"/>
    </location>
</feature>
<keyword evidence="3 6" id="KW-0812">Transmembrane</keyword>
<evidence type="ECO:0000256" key="7">
    <source>
        <dbReference type="SAM" id="MobiDB-lite"/>
    </source>
</evidence>
<evidence type="ECO:0000256" key="3">
    <source>
        <dbReference type="ARBA" id="ARBA00022692"/>
    </source>
</evidence>
<dbReference type="GO" id="GO:0016020">
    <property type="term" value="C:membrane"/>
    <property type="evidence" value="ECO:0007669"/>
    <property type="project" value="UniProtKB-SubCell"/>
</dbReference>
<keyword evidence="9" id="KW-1185">Reference proteome</keyword>
<reference evidence="8 9" key="1">
    <citation type="submission" date="2021-06" db="EMBL/GenBank/DDBJ databases">
        <title>Chromosome-level genome assembly of the red-tail catfish (Hemibagrus wyckioides).</title>
        <authorList>
            <person name="Shao F."/>
        </authorList>
    </citation>
    <scope>NUCLEOTIDE SEQUENCE [LARGE SCALE GENOMIC DNA]</scope>
    <source>
        <strain evidence="8">EC202008001</strain>
        <tissue evidence="8">Blood</tissue>
    </source>
</reference>
<dbReference type="EMBL" id="JAHKSW010000017">
    <property type="protein sequence ID" value="KAG7321867.1"/>
    <property type="molecule type" value="Genomic_DNA"/>
</dbReference>
<name>A0A9D3NGJ2_9TELE</name>
<feature type="region of interest" description="Disordered" evidence="7">
    <location>
        <begin position="586"/>
        <end position="614"/>
    </location>
</feature>
<feature type="transmembrane region" description="Helical" evidence="6">
    <location>
        <begin position="488"/>
        <end position="509"/>
    </location>
</feature>
<accession>A0A9D3NGJ2</accession>
<keyword evidence="4 6" id="KW-1133">Transmembrane helix</keyword>
<dbReference type="NCBIfam" id="TIGR00797">
    <property type="entry name" value="matE"/>
    <property type="match status" value="1"/>
</dbReference>
<organism evidence="8 9">
    <name type="scientific">Hemibagrus wyckioides</name>
    <dbReference type="NCBI Taxonomy" id="337641"/>
    <lineage>
        <taxon>Eukaryota</taxon>
        <taxon>Metazoa</taxon>
        <taxon>Chordata</taxon>
        <taxon>Craniata</taxon>
        <taxon>Vertebrata</taxon>
        <taxon>Euteleostomi</taxon>
        <taxon>Actinopterygii</taxon>
        <taxon>Neopterygii</taxon>
        <taxon>Teleostei</taxon>
        <taxon>Ostariophysi</taxon>
        <taxon>Siluriformes</taxon>
        <taxon>Bagridae</taxon>
        <taxon>Hemibagrus</taxon>
    </lineage>
</organism>
<comment type="similarity">
    <text evidence="2 6">Belongs to the multi antimicrobial extrusion (MATE) (TC 2.A.66.1) family.</text>
</comment>
<feature type="transmembrane region" description="Helical" evidence="6">
    <location>
        <begin position="205"/>
        <end position="222"/>
    </location>
</feature>
<feature type="transmembrane region" description="Helical" evidence="6">
    <location>
        <begin position="429"/>
        <end position="452"/>
    </location>
</feature>
<sequence>MKEATFAQLLGETHAAGKSVHAKSEECTAAAETLLPLVSLGLLRTSETIMAGSNSRAEAPAMEPSSKLFCCPCVRRCLPLAYREELYHILRMTGPLLVCRVLNFLLFFVVTMFCGRLGNTVLAGYGMASATINITSAATGLGLTLACDTLVSQTFGSKNLLHVGVILQRSILILLLFCLPCWGVLINTQSLLLLLGQDPAVTRVAQIYVEAYLPAIPAIFLYQLQVSYLQNQGVIIPQVYVSVVANVVNVLVHYILLFWWDLGVHGSAAANCFAQVFSCFSLFAYIRFKKLHVKTWGGWSSESLQEWDSYMKLAIPSTLMLCFEWWIYEIGGFLAGMLGEIDLAAQHVVIMLAYINYMIPAGIQGAACVRVGNALGAGNTAGAILTSKVSLICAAVLAIIQGVVLGGTKTVIGFLFTSDESIAELVSELMSIYCPLQFFNGLLCVGMGIVLGTGKQGIAAIANLISYYCIGLPLSIALTFPAKLQVAGFWWGLFVAVFLLSIFFIVIIFKLNWKRLTEEAIERAGIGKSRGIDFRSSRRLSDSFFLALSNLELQNQNGYVAVSSQDTAEERSTSVALEGLRETQEGEMRKENQLSASQDRLRKTQEGGRSKENHLSTSQLIVRRGLTALTAVFILSVGMMVHFILPLPEVPSINNSTLDLENSTLSTPIATTMLSF</sequence>
<gene>
    <name evidence="8" type="ORF">KOW79_014725</name>
</gene>
<evidence type="ECO:0000256" key="1">
    <source>
        <dbReference type="ARBA" id="ARBA00004141"/>
    </source>
</evidence>
<feature type="transmembrane region" description="Helical" evidence="6">
    <location>
        <begin position="234"/>
        <end position="256"/>
    </location>
</feature>
<feature type="transmembrane region" description="Helical" evidence="6">
    <location>
        <begin position="464"/>
        <end position="482"/>
    </location>
</feature>
<evidence type="ECO:0000256" key="2">
    <source>
        <dbReference type="ARBA" id="ARBA00010199"/>
    </source>
</evidence>
<dbReference type="Proteomes" id="UP000824219">
    <property type="component" value="Linkage Group LG17"/>
</dbReference>
<dbReference type="AlphaFoldDB" id="A0A9D3NGJ2"/>
<feature type="transmembrane region" description="Helical" evidence="6">
    <location>
        <begin position="163"/>
        <end position="185"/>
    </location>
</feature>
<feature type="transmembrane region" description="Helical" evidence="6">
    <location>
        <begin position="309"/>
        <end position="328"/>
    </location>
</feature>
<dbReference type="GO" id="GO:0042910">
    <property type="term" value="F:xenobiotic transmembrane transporter activity"/>
    <property type="evidence" value="ECO:0007669"/>
    <property type="project" value="InterPro"/>
</dbReference>
<feature type="transmembrane region" description="Helical" evidence="6">
    <location>
        <begin position="130"/>
        <end position="151"/>
    </location>
</feature>
<feature type="transmembrane region" description="Helical" evidence="6">
    <location>
        <begin position="97"/>
        <end position="118"/>
    </location>
</feature>
<dbReference type="CDD" id="cd13132">
    <property type="entry name" value="MATE_eukaryotic"/>
    <property type="match status" value="1"/>
</dbReference>